<name>A0A841SUH5_9BACL</name>
<dbReference type="PROSITE" id="PS50110">
    <property type="entry name" value="RESPONSE_REGULATORY"/>
    <property type="match status" value="1"/>
</dbReference>
<dbReference type="PANTHER" id="PTHR45339:SF1">
    <property type="entry name" value="HYBRID SIGNAL TRANSDUCTION HISTIDINE KINASE J"/>
    <property type="match status" value="1"/>
</dbReference>
<dbReference type="CDD" id="cd16922">
    <property type="entry name" value="HATPase_EvgS-ArcB-TorS-like"/>
    <property type="match status" value="1"/>
</dbReference>
<dbReference type="CDD" id="cd00156">
    <property type="entry name" value="REC"/>
    <property type="match status" value="1"/>
</dbReference>
<evidence type="ECO:0000256" key="3">
    <source>
        <dbReference type="ARBA" id="ARBA00006402"/>
    </source>
</evidence>
<evidence type="ECO:0000256" key="18">
    <source>
        <dbReference type="PROSITE-ProRule" id="PRU00169"/>
    </source>
</evidence>
<evidence type="ECO:0000256" key="1">
    <source>
        <dbReference type="ARBA" id="ARBA00000085"/>
    </source>
</evidence>
<dbReference type="EMBL" id="JACJVQ010000005">
    <property type="protein sequence ID" value="MBB6633530.1"/>
    <property type="molecule type" value="Genomic_DNA"/>
</dbReference>
<dbReference type="CDD" id="cd00082">
    <property type="entry name" value="HisKA"/>
    <property type="match status" value="1"/>
</dbReference>
<evidence type="ECO:0000256" key="4">
    <source>
        <dbReference type="ARBA" id="ARBA00012438"/>
    </source>
</evidence>
<comment type="subcellular location">
    <subcellularLocation>
        <location evidence="2">Cell membrane</location>
        <topology evidence="2">Multi-pass membrane protein</topology>
    </subcellularLocation>
</comment>
<evidence type="ECO:0000256" key="16">
    <source>
        <dbReference type="ARBA" id="ARBA00068150"/>
    </source>
</evidence>
<dbReference type="InterPro" id="IPR003661">
    <property type="entry name" value="HisK_dim/P_dom"/>
</dbReference>
<comment type="catalytic activity">
    <reaction evidence="1">
        <text>ATP + protein L-histidine = ADP + protein N-phospho-L-histidine.</text>
        <dbReference type="EC" id="2.7.13.3"/>
    </reaction>
</comment>
<dbReference type="EC" id="2.7.13.3" evidence="4"/>
<evidence type="ECO:0000256" key="14">
    <source>
        <dbReference type="ARBA" id="ARBA00023136"/>
    </source>
</evidence>
<keyword evidence="11" id="KW-0067">ATP-binding</keyword>
<dbReference type="InterPro" id="IPR036890">
    <property type="entry name" value="HATPase_C_sf"/>
</dbReference>
<keyword evidence="14 20" id="KW-0472">Membrane</keyword>
<dbReference type="Pfam" id="PF00512">
    <property type="entry name" value="HisKA"/>
    <property type="match status" value="1"/>
</dbReference>
<dbReference type="GO" id="GO:0071555">
    <property type="term" value="P:cell wall organization"/>
    <property type="evidence" value="ECO:0007669"/>
    <property type="project" value="InterPro"/>
</dbReference>
<dbReference type="PROSITE" id="PS50109">
    <property type="entry name" value="HIS_KIN"/>
    <property type="match status" value="1"/>
</dbReference>
<keyword evidence="7" id="KW-0808">Transferase</keyword>
<dbReference type="PANTHER" id="PTHR45339">
    <property type="entry name" value="HYBRID SIGNAL TRANSDUCTION HISTIDINE KINASE J"/>
    <property type="match status" value="1"/>
</dbReference>
<protein>
    <recommendedName>
        <fullName evidence="17">Circadian input-output histidine kinase CikA</fullName>
        <ecNumber evidence="4">2.7.13.3</ecNumber>
    </recommendedName>
    <alternativeName>
        <fullName evidence="16">Sensory/regulatory protein RpfC</fullName>
    </alternativeName>
</protein>
<dbReference type="InterPro" id="IPR011620">
    <property type="entry name" value="Sig_transdc_His_kinase_LytS_TM"/>
</dbReference>
<evidence type="ECO:0000256" key="7">
    <source>
        <dbReference type="ARBA" id="ARBA00022679"/>
    </source>
</evidence>
<dbReference type="AlphaFoldDB" id="A0A841SUH5"/>
<dbReference type="SMART" id="SM00387">
    <property type="entry name" value="HATPase_c"/>
    <property type="match status" value="1"/>
</dbReference>
<dbReference type="GO" id="GO:0005524">
    <property type="term" value="F:ATP binding"/>
    <property type="evidence" value="ECO:0007669"/>
    <property type="project" value="UniProtKB-KW"/>
</dbReference>
<feature type="transmembrane region" description="Helical" evidence="20">
    <location>
        <begin position="130"/>
        <end position="150"/>
    </location>
</feature>
<keyword evidence="13" id="KW-0902">Two-component regulatory system</keyword>
<dbReference type="FunFam" id="3.30.565.10:FF:000010">
    <property type="entry name" value="Sensor histidine kinase RcsC"/>
    <property type="match status" value="1"/>
</dbReference>
<evidence type="ECO:0000256" key="13">
    <source>
        <dbReference type="ARBA" id="ARBA00023012"/>
    </source>
</evidence>
<keyword evidence="10" id="KW-0418">Kinase</keyword>
<dbReference type="GO" id="GO:0000155">
    <property type="term" value="F:phosphorelay sensor kinase activity"/>
    <property type="evidence" value="ECO:0007669"/>
    <property type="project" value="InterPro"/>
</dbReference>
<keyword evidence="12 20" id="KW-1133">Transmembrane helix</keyword>
<gene>
    <name evidence="23" type="ORF">H7B67_05380</name>
</gene>
<evidence type="ECO:0000256" key="9">
    <source>
        <dbReference type="ARBA" id="ARBA00022741"/>
    </source>
</evidence>
<feature type="transmembrane region" description="Helical" evidence="20">
    <location>
        <begin position="98"/>
        <end position="118"/>
    </location>
</feature>
<sequence>MGFLYYFAQCSALMVSFVFLLRWIYPYYARQSKRMQEVIFGLLFGIMGIVAMSFPYHMGLRLDVRLECLFFSGVFGGPLSVLLTTLLIGIFRLFLGGYLLPGLALIASGALIGLAAYRLRRERPGVLKKYAVLFGLLLGVQSILWVRLGSIRVDSDYTGQYFVPYVLFHAFAIPFFYSLISYAIKRIEIEKQLRISESSLLHYKEHLEELVEARTAELESKNVQLEEAKEAAEAADRAKGEFLANMSHEIRTPLNAVIGLGNLLQRTSLNEQQKGYVDKTILSAKNLLSLIDDILDFSKIEAGKVVLERIEFDLGETLNRISNLIGIKAHDKGLKLSFSIHRDVPRLLVGDPFRLNQVLLNLSDNAVKFTDRGEVVLGVAVFSRDDAEVLLEFTVADTGIGFSDEQRSKLFQVFTQADMSTTRVYGGTGLGLVISRNLATLMGGTIRAESEVGVGSRFSFTARFGLAEGSALPDKPVDVPMLALSILIVCDNPETKLMLKGQLEPFGFAVRTTGSGSEALVLLNRPERFDLVMIDRKLRGENAVRLAEKLRLDAAKSVGAIVLVSADREPDRNEPVQSSAVEKVLQYPLSRSQLYNEIARMFPALDRGIKP</sequence>
<evidence type="ECO:0000313" key="24">
    <source>
        <dbReference type="Proteomes" id="UP000535838"/>
    </source>
</evidence>
<evidence type="ECO:0000256" key="10">
    <source>
        <dbReference type="ARBA" id="ARBA00022777"/>
    </source>
</evidence>
<feature type="domain" description="Response regulatory" evidence="22">
    <location>
        <begin position="485"/>
        <end position="602"/>
    </location>
</feature>
<feature type="transmembrane region" description="Helical" evidence="20">
    <location>
        <begin position="69"/>
        <end position="91"/>
    </location>
</feature>
<dbReference type="InterPro" id="IPR005467">
    <property type="entry name" value="His_kinase_dom"/>
</dbReference>
<dbReference type="GO" id="GO:0005886">
    <property type="term" value="C:plasma membrane"/>
    <property type="evidence" value="ECO:0007669"/>
    <property type="project" value="UniProtKB-SubCell"/>
</dbReference>
<keyword evidence="9" id="KW-0547">Nucleotide-binding</keyword>
<comment type="similarity">
    <text evidence="3">In the N-terminal section; belongs to the phytochrome family.</text>
</comment>
<evidence type="ECO:0000313" key="23">
    <source>
        <dbReference type="EMBL" id="MBB6633530.1"/>
    </source>
</evidence>
<dbReference type="InterPro" id="IPR011006">
    <property type="entry name" value="CheY-like_superfamily"/>
</dbReference>
<evidence type="ECO:0000256" key="6">
    <source>
        <dbReference type="ARBA" id="ARBA00022553"/>
    </source>
</evidence>
<dbReference type="InterPro" id="IPR001789">
    <property type="entry name" value="Sig_transdc_resp-reg_receiver"/>
</dbReference>
<evidence type="ECO:0000256" key="8">
    <source>
        <dbReference type="ARBA" id="ARBA00022692"/>
    </source>
</evidence>
<keyword evidence="8 20" id="KW-0812">Transmembrane</keyword>
<evidence type="ECO:0000256" key="19">
    <source>
        <dbReference type="SAM" id="Coils"/>
    </source>
</evidence>
<keyword evidence="24" id="KW-1185">Reference proteome</keyword>
<dbReference type="InterPro" id="IPR036097">
    <property type="entry name" value="HisK_dim/P_sf"/>
</dbReference>
<comment type="subunit">
    <text evidence="15">At low DSF concentrations, interacts with RpfF.</text>
</comment>
<feature type="transmembrane region" description="Helical" evidence="20">
    <location>
        <begin position="162"/>
        <end position="184"/>
    </location>
</feature>
<dbReference type="SUPFAM" id="SSF52172">
    <property type="entry name" value="CheY-like"/>
    <property type="match status" value="1"/>
</dbReference>
<dbReference type="PRINTS" id="PR00344">
    <property type="entry name" value="BCTRLSENSOR"/>
</dbReference>
<keyword evidence="19" id="KW-0175">Coiled coil</keyword>
<dbReference type="Gene3D" id="1.10.287.130">
    <property type="match status" value="1"/>
</dbReference>
<dbReference type="Pfam" id="PF02518">
    <property type="entry name" value="HATPase_c"/>
    <property type="match status" value="1"/>
</dbReference>
<evidence type="ECO:0000256" key="2">
    <source>
        <dbReference type="ARBA" id="ARBA00004651"/>
    </source>
</evidence>
<dbReference type="RefSeq" id="WP_185118770.1">
    <property type="nucleotide sequence ID" value="NZ_JACJVQ010000005.1"/>
</dbReference>
<dbReference type="Pfam" id="PF07694">
    <property type="entry name" value="5TM-5TMR_LYT"/>
    <property type="match status" value="1"/>
</dbReference>
<dbReference type="SUPFAM" id="SSF47384">
    <property type="entry name" value="Homodimeric domain of signal transducing histidine kinase"/>
    <property type="match status" value="1"/>
</dbReference>
<organism evidence="23 24">
    <name type="scientific">Cohnella thailandensis</name>
    <dbReference type="NCBI Taxonomy" id="557557"/>
    <lineage>
        <taxon>Bacteria</taxon>
        <taxon>Bacillati</taxon>
        <taxon>Bacillota</taxon>
        <taxon>Bacilli</taxon>
        <taxon>Bacillales</taxon>
        <taxon>Paenibacillaceae</taxon>
        <taxon>Cohnella</taxon>
    </lineage>
</organism>
<evidence type="ECO:0000256" key="11">
    <source>
        <dbReference type="ARBA" id="ARBA00022840"/>
    </source>
</evidence>
<evidence type="ECO:0000256" key="17">
    <source>
        <dbReference type="ARBA" id="ARBA00074306"/>
    </source>
</evidence>
<dbReference type="Proteomes" id="UP000535838">
    <property type="component" value="Unassembled WGS sequence"/>
</dbReference>
<comment type="caution">
    <text evidence="23">The sequence shown here is derived from an EMBL/GenBank/DDBJ whole genome shotgun (WGS) entry which is preliminary data.</text>
</comment>
<keyword evidence="5" id="KW-1003">Cell membrane</keyword>
<dbReference type="SMART" id="SM00388">
    <property type="entry name" value="HisKA"/>
    <property type="match status" value="1"/>
</dbReference>
<dbReference type="SUPFAM" id="SSF55874">
    <property type="entry name" value="ATPase domain of HSP90 chaperone/DNA topoisomerase II/histidine kinase"/>
    <property type="match status" value="1"/>
</dbReference>
<evidence type="ECO:0000256" key="5">
    <source>
        <dbReference type="ARBA" id="ARBA00022475"/>
    </source>
</evidence>
<proteinExistence type="inferred from homology"/>
<feature type="modified residue" description="4-aspartylphosphate" evidence="18">
    <location>
        <position position="535"/>
    </location>
</feature>
<evidence type="ECO:0000256" key="20">
    <source>
        <dbReference type="SAM" id="Phobius"/>
    </source>
</evidence>
<feature type="transmembrane region" description="Helical" evidence="20">
    <location>
        <begin position="37"/>
        <end position="57"/>
    </location>
</feature>
<dbReference type="Gene3D" id="3.40.50.2300">
    <property type="match status" value="1"/>
</dbReference>
<evidence type="ECO:0000259" key="22">
    <source>
        <dbReference type="PROSITE" id="PS50110"/>
    </source>
</evidence>
<dbReference type="Gene3D" id="3.30.565.10">
    <property type="entry name" value="Histidine kinase-like ATPase, C-terminal domain"/>
    <property type="match status" value="1"/>
</dbReference>
<dbReference type="Pfam" id="PF00072">
    <property type="entry name" value="Response_reg"/>
    <property type="match status" value="1"/>
</dbReference>
<accession>A0A841SUH5</accession>
<dbReference type="InterPro" id="IPR003594">
    <property type="entry name" value="HATPase_dom"/>
</dbReference>
<evidence type="ECO:0000256" key="15">
    <source>
        <dbReference type="ARBA" id="ARBA00064003"/>
    </source>
</evidence>
<evidence type="ECO:0000256" key="12">
    <source>
        <dbReference type="ARBA" id="ARBA00022989"/>
    </source>
</evidence>
<keyword evidence="6 18" id="KW-0597">Phosphoprotein</keyword>
<dbReference type="FunFam" id="1.10.287.130:FF:000002">
    <property type="entry name" value="Two-component osmosensing histidine kinase"/>
    <property type="match status" value="1"/>
</dbReference>
<dbReference type="InterPro" id="IPR004358">
    <property type="entry name" value="Sig_transdc_His_kin-like_C"/>
</dbReference>
<feature type="domain" description="Histidine kinase" evidence="21">
    <location>
        <begin position="245"/>
        <end position="466"/>
    </location>
</feature>
<reference evidence="23 24" key="1">
    <citation type="submission" date="2020-08" db="EMBL/GenBank/DDBJ databases">
        <title>Cohnella phylogeny.</title>
        <authorList>
            <person name="Dunlap C."/>
        </authorList>
    </citation>
    <scope>NUCLEOTIDE SEQUENCE [LARGE SCALE GENOMIC DNA]</scope>
    <source>
        <strain evidence="23 24">DSM 25241</strain>
    </source>
</reference>
<feature type="transmembrane region" description="Helical" evidence="20">
    <location>
        <begin position="6"/>
        <end position="25"/>
    </location>
</feature>
<dbReference type="SMART" id="SM00448">
    <property type="entry name" value="REC"/>
    <property type="match status" value="1"/>
</dbReference>
<feature type="coiled-coil region" evidence="19">
    <location>
        <begin position="208"/>
        <end position="245"/>
    </location>
</feature>
<evidence type="ECO:0000259" key="21">
    <source>
        <dbReference type="PROSITE" id="PS50109"/>
    </source>
</evidence>